<comment type="caution">
    <text evidence="2">The sequence shown here is derived from an EMBL/GenBank/DDBJ whole genome shotgun (WGS) entry which is preliminary data.</text>
</comment>
<reference evidence="2 3" key="2">
    <citation type="journal article" date="2016" name="Genome Announc.">
        <title>Draft Genome Sequence of Erythromycin- and Oxytetracycline-Sensitive Nocardia seriolae Strain U-1 (NBRC 110359).</title>
        <authorList>
            <person name="Imajoh M."/>
            <person name="Sukeda M."/>
            <person name="Shimizu M."/>
            <person name="Yamane J."/>
            <person name="Ohnishi K."/>
            <person name="Oshima S."/>
        </authorList>
    </citation>
    <scope>NUCLEOTIDE SEQUENCE [LARGE SCALE GENOMIC DNA]</scope>
    <source>
        <strain evidence="2 3">U-1</strain>
    </source>
</reference>
<protein>
    <recommendedName>
        <fullName evidence="4">NAD(P)H nitroreductase acg</fullName>
    </recommendedName>
</protein>
<feature type="region of interest" description="Disordered" evidence="1">
    <location>
        <begin position="308"/>
        <end position="330"/>
    </location>
</feature>
<dbReference type="PANTHER" id="PTHR23026">
    <property type="entry name" value="NADPH NITROREDUCTASE"/>
    <property type="match status" value="1"/>
</dbReference>
<dbReference type="Proteomes" id="UP000037179">
    <property type="component" value="Unassembled WGS sequence"/>
</dbReference>
<evidence type="ECO:0000313" key="3">
    <source>
        <dbReference type="Proteomes" id="UP000037179"/>
    </source>
</evidence>
<gene>
    <name evidence="2" type="ORF">NSK11_contig00062-0031</name>
</gene>
<dbReference type="GeneID" id="93375162"/>
<dbReference type="InterPro" id="IPR000415">
    <property type="entry name" value="Nitroreductase-like"/>
</dbReference>
<name>A0ABC9YXN8_9NOCA</name>
<evidence type="ECO:0000313" key="2">
    <source>
        <dbReference type="EMBL" id="GAP29723.1"/>
    </source>
</evidence>
<organism evidence="2 3">
    <name type="scientific">Nocardia seriolae</name>
    <dbReference type="NCBI Taxonomy" id="37332"/>
    <lineage>
        <taxon>Bacteria</taxon>
        <taxon>Bacillati</taxon>
        <taxon>Actinomycetota</taxon>
        <taxon>Actinomycetes</taxon>
        <taxon>Mycobacteriales</taxon>
        <taxon>Nocardiaceae</taxon>
        <taxon>Nocardia</taxon>
    </lineage>
</organism>
<dbReference type="Gene3D" id="3.40.109.10">
    <property type="entry name" value="NADH Oxidase"/>
    <property type="match status" value="1"/>
</dbReference>
<evidence type="ECO:0000256" key="1">
    <source>
        <dbReference type="SAM" id="MobiDB-lite"/>
    </source>
</evidence>
<keyword evidence="3" id="KW-1185">Reference proteome</keyword>
<dbReference type="EMBL" id="BBYQ01000062">
    <property type="protein sequence ID" value="GAP29723.1"/>
    <property type="molecule type" value="Genomic_DNA"/>
</dbReference>
<dbReference type="SUPFAM" id="SSF55469">
    <property type="entry name" value="FMN-dependent nitroreductase-like"/>
    <property type="match status" value="2"/>
</dbReference>
<evidence type="ECO:0008006" key="4">
    <source>
        <dbReference type="Google" id="ProtNLM"/>
    </source>
</evidence>
<dbReference type="AlphaFoldDB" id="A0ABC9YXN8"/>
<proteinExistence type="predicted"/>
<dbReference type="PANTHER" id="PTHR23026:SF123">
    <property type="entry name" value="NAD(P)H NITROREDUCTASE RV3131-RELATED"/>
    <property type="match status" value="1"/>
</dbReference>
<accession>A0ABC9YXN8</accession>
<dbReference type="NCBIfam" id="NF047509">
    <property type="entry name" value="Rv3131_FMN_oxido"/>
    <property type="match status" value="1"/>
</dbReference>
<reference evidence="3" key="1">
    <citation type="submission" date="2015-07" db="EMBL/GenBank/DDBJ databases">
        <title>Nocardia seriolae U-1 whole genome shotgun sequence.</title>
        <authorList>
            <person name="Imajoh M."/>
            <person name="Fukumoto Y."/>
            <person name="Sukeda M."/>
            <person name="Yamane J."/>
            <person name="Yamasaki K."/>
            <person name="Shimizu M."/>
            <person name="Ohnishi K."/>
            <person name="Oshima S."/>
        </authorList>
    </citation>
    <scope>NUCLEOTIDE SEQUENCE [LARGE SCALE GENOMIC DNA]</scope>
    <source>
        <strain evidence="3">U-1</strain>
    </source>
</reference>
<dbReference type="RefSeq" id="WP_033088424.1">
    <property type="nucleotide sequence ID" value="NZ_AP017900.1"/>
</dbReference>
<dbReference type="InterPro" id="IPR050627">
    <property type="entry name" value="Nitroreductase/BluB"/>
</dbReference>
<sequence length="330" mass="36687">MTAVNNPAVATPDRRTLLEAMRLASRAPSVHNTQPWRWVLDGEVLHLYSDPDRLLPNMDPHGRQLVISCGAMLHHVRTAFGARGWHTDTVRVPNPDEPEHLAEIRFRPWDSPPAGLMARAAVMEFRRTDRLPLDPPEDWAELLPRLRMLASPHYVELNALSESVRPRLVTATEQAMALRHHDMMYQAEIGWWTGHSGMPDGVPPEALPSASEAAHVAVGRTFPTPRHSARRSEIEDRARLVVLSTESDTATDWLRTGEALSAVLLECTASGLATCALTHITELASGRHLLIGLTDPNYKPQVMIRIGVSPDRDEPGPTPRRPLADILTTR</sequence>